<protein>
    <submittedName>
        <fullName evidence="1">Uncharacterized protein</fullName>
    </submittedName>
</protein>
<evidence type="ECO:0000313" key="2">
    <source>
        <dbReference type="Proteomes" id="UP000274822"/>
    </source>
</evidence>
<gene>
    <name evidence="1" type="ORF">BC938DRAFT_482561</name>
</gene>
<keyword evidence="2" id="KW-1185">Reference proteome</keyword>
<dbReference type="AlphaFoldDB" id="A0A433QDN0"/>
<reference evidence="1 2" key="1">
    <citation type="journal article" date="2018" name="New Phytol.">
        <title>Phylogenomics of Endogonaceae and evolution of mycorrhizas within Mucoromycota.</title>
        <authorList>
            <person name="Chang Y."/>
            <person name="Desiro A."/>
            <person name="Na H."/>
            <person name="Sandor L."/>
            <person name="Lipzen A."/>
            <person name="Clum A."/>
            <person name="Barry K."/>
            <person name="Grigoriev I.V."/>
            <person name="Martin F.M."/>
            <person name="Stajich J.E."/>
            <person name="Smith M.E."/>
            <person name="Bonito G."/>
            <person name="Spatafora J.W."/>
        </authorList>
    </citation>
    <scope>NUCLEOTIDE SEQUENCE [LARGE SCALE GENOMIC DNA]</scope>
    <source>
        <strain evidence="1 2">AD002</strain>
    </source>
</reference>
<name>A0A433QDN0_9FUNG</name>
<organism evidence="1 2">
    <name type="scientific">Jimgerdemannia flammicorona</name>
    <dbReference type="NCBI Taxonomy" id="994334"/>
    <lineage>
        <taxon>Eukaryota</taxon>
        <taxon>Fungi</taxon>
        <taxon>Fungi incertae sedis</taxon>
        <taxon>Mucoromycota</taxon>
        <taxon>Mucoromycotina</taxon>
        <taxon>Endogonomycetes</taxon>
        <taxon>Endogonales</taxon>
        <taxon>Endogonaceae</taxon>
        <taxon>Jimgerdemannia</taxon>
    </lineage>
</organism>
<dbReference type="EMBL" id="RBNJ01007493">
    <property type="protein sequence ID" value="RUS27926.1"/>
    <property type="molecule type" value="Genomic_DNA"/>
</dbReference>
<comment type="caution">
    <text evidence="1">The sequence shown here is derived from an EMBL/GenBank/DDBJ whole genome shotgun (WGS) entry which is preliminary data.</text>
</comment>
<accession>A0A433QDN0</accession>
<dbReference type="Proteomes" id="UP000274822">
    <property type="component" value="Unassembled WGS sequence"/>
</dbReference>
<proteinExistence type="predicted"/>
<sequence>MHSIIPKCFHDKSRTAPCSLLRTHTRYQKLDLDLNKKILHYWPDSPSVVWNVHFTPTLRALGGGCAMVTGDIQIMVPPLLCY</sequence>
<evidence type="ECO:0000313" key="1">
    <source>
        <dbReference type="EMBL" id="RUS27926.1"/>
    </source>
</evidence>